<dbReference type="Proteomes" id="UP000054498">
    <property type="component" value="Unassembled WGS sequence"/>
</dbReference>
<feature type="region of interest" description="Disordered" evidence="1">
    <location>
        <begin position="22"/>
        <end position="44"/>
    </location>
</feature>
<evidence type="ECO:0000313" key="3">
    <source>
        <dbReference type="Proteomes" id="UP000054498"/>
    </source>
</evidence>
<feature type="compositionally biased region" description="Low complexity" evidence="1">
    <location>
        <begin position="121"/>
        <end position="137"/>
    </location>
</feature>
<sequence length="201" mass="20396">MAVVAVEKENPSTLLRFVRLAAASDEQHRQQRQRSVDGGGSGDDAVDDCALDALRAFASFAPEQGTGCGGGAAWARAQDPCTPEDAVGLLKAYASLATLNAAAGSGSKGDAPAPPRPAAPEPASAAEALALLAKLAPVQPPPQPRGSPRRALKELRQGPAATAAAAALVAPLPRGGDAAADDAAFVFQRMAGFEPQVRWQA</sequence>
<protein>
    <submittedName>
        <fullName evidence="2">Uncharacterized protein</fullName>
    </submittedName>
</protein>
<reference evidence="2 3" key="1">
    <citation type="journal article" date="2013" name="BMC Genomics">
        <title>Reconstruction of the lipid metabolism for the microalga Monoraphidium neglectum from its genome sequence reveals characteristics suitable for biofuel production.</title>
        <authorList>
            <person name="Bogen C."/>
            <person name="Al-Dilaimi A."/>
            <person name="Albersmeier A."/>
            <person name="Wichmann J."/>
            <person name="Grundmann M."/>
            <person name="Rupp O."/>
            <person name="Lauersen K.J."/>
            <person name="Blifernez-Klassen O."/>
            <person name="Kalinowski J."/>
            <person name="Goesmann A."/>
            <person name="Mussgnug J.H."/>
            <person name="Kruse O."/>
        </authorList>
    </citation>
    <scope>NUCLEOTIDE SEQUENCE [LARGE SCALE GENOMIC DNA]</scope>
    <source>
        <strain evidence="2 3">SAG 48.87</strain>
    </source>
</reference>
<gene>
    <name evidence="2" type="ORF">MNEG_4922</name>
</gene>
<evidence type="ECO:0000313" key="2">
    <source>
        <dbReference type="EMBL" id="KIZ03034.1"/>
    </source>
</evidence>
<dbReference type="GeneID" id="25737799"/>
<dbReference type="KEGG" id="mng:MNEG_4922"/>
<feature type="region of interest" description="Disordered" evidence="1">
    <location>
        <begin position="103"/>
        <end position="158"/>
    </location>
</feature>
<dbReference type="AlphaFoldDB" id="A0A0D2L860"/>
<keyword evidence="3" id="KW-1185">Reference proteome</keyword>
<name>A0A0D2L860_9CHLO</name>
<accession>A0A0D2L860</accession>
<dbReference type="RefSeq" id="XP_013902053.1">
    <property type="nucleotide sequence ID" value="XM_014046599.1"/>
</dbReference>
<evidence type="ECO:0000256" key="1">
    <source>
        <dbReference type="SAM" id="MobiDB-lite"/>
    </source>
</evidence>
<dbReference type="EMBL" id="KK100927">
    <property type="protein sequence ID" value="KIZ03034.1"/>
    <property type="molecule type" value="Genomic_DNA"/>
</dbReference>
<organism evidence="2 3">
    <name type="scientific">Monoraphidium neglectum</name>
    <dbReference type="NCBI Taxonomy" id="145388"/>
    <lineage>
        <taxon>Eukaryota</taxon>
        <taxon>Viridiplantae</taxon>
        <taxon>Chlorophyta</taxon>
        <taxon>core chlorophytes</taxon>
        <taxon>Chlorophyceae</taxon>
        <taxon>CS clade</taxon>
        <taxon>Sphaeropleales</taxon>
        <taxon>Selenastraceae</taxon>
        <taxon>Monoraphidium</taxon>
    </lineage>
</organism>
<proteinExistence type="predicted"/>